<keyword evidence="15" id="KW-1185">Reference proteome</keyword>
<dbReference type="Gene3D" id="2.40.170.20">
    <property type="entry name" value="TonB-dependent receptor, beta-barrel domain"/>
    <property type="match status" value="1"/>
</dbReference>
<evidence type="ECO:0000259" key="12">
    <source>
        <dbReference type="Pfam" id="PF00593"/>
    </source>
</evidence>
<dbReference type="InterPro" id="IPR012910">
    <property type="entry name" value="Plug_dom"/>
</dbReference>
<dbReference type="InterPro" id="IPR037066">
    <property type="entry name" value="Plug_dom_sf"/>
</dbReference>
<keyword evidence="7 10" id="KW-0472">Membrane</keyword>
<keyword evidence="5" id="KW-0732">Signal</keyword>
<protein>
    <submittedName>
        <fullName evidence="14">Iron complex outermembrane recepter protein</fullName>
    </submittedName>
</protein>
<dbReference type="GO" id="GO:0015344">
    <property type="term" value="F:siderophore uptake transmembrane transporter activity"/>
    <property type="evidence" value="ECO:0007669"/>
    <property type="project" value="TreeGrafter"/>
</dbReference>
<evidence type="ECO:0000256" key="4">
    <source>
        <dbReference type="ARBA" id="ARBA00022692"/>
    </source>
</evidence>
<dbReference type="InterPro" id="IPR000531">
    <property type="entry name" value="Beta-barrel_TonB"/>
</dbReference>
<evidence type="ECO:0000259" key="13">
    <source>
        <dbReference type="Pfam" id="PF07715"/>
    </source>
</evidence>
<dbReference type="InterPro" id="IPR036942">
    <property type="entry name" value="Beta-barrel_TonB_sf"/>
</dbReference>
<evidence type="ECO:0000256" key="2">
    <source>
        <dbReference type="ARBA" id="ARBA00022448"/>
    </source>
</evidence>
<reference evidence="15" key="1">
    <citation type="submission" date="2016-10" db="EMBL/GenBank/DDBJ databases">
        <authorList>
            <person name="Varghese N."/>
            <person name="Submissions S."/>
        </authorList>
    </citation>
    <scope>NUCLEOTIDE SEQUENCE [LARGE SCALE GENOMIC DNA]</scope>
    <source>
        <strain evidence="15">DSM 18733</strain>
    </source>
</reference>
<dbReference type="OrthoDB" id="9764669at2"/>
<evidence type="ECO:0000256" key="6">
    <source>
        <dbReference type="ARBA" id="ARBA00023077"/>
    </source>
</evidence>
<keyword evidence="9 10" id="KW-0998">Cell outer membrane</keyword>
<evidence type="ECO:0000256" key="10">
    <source>
        <dbReference type="PROSITE-ProRule" id="PRU01360"/>
    </source>
</evidence>
<dbReference type="Pfam" id="PF00593">
    <property type="entry name" value="TonB_dep_Rec_b-barrel"/>
    <property type="match status" value="1"/>
</dbReference>
<evidence type="ECO:0000256" key="1">
    <source>
        <dbReference type="ARBA" id="ARBA00004571"/>
    </source>
</evidence>
<dbReference type="EMBL" id="FOAF01000001">
    <property type="protein sequence ID" value="SEK74080.1"/>
    <property type="molecule type" value="Genomic_DNA"/>
</dbReference>
<keyword evidence="2 10" id="KW-0813">Transport</keyword>
<dbReference type="PROSITE" id="PS52016">
    <property type="entry name" value="TONB_DEPENDENT_REC_3"/>
    <property type="match status" value="1"/>
</dbReference>
<dbReference type="Pfam" id="PF13715">
    <property type="entry name" value="CarbopepD_reg_2"/>
    <property type="match status" value="1"/>
</dbReference>
<feature type="domain" description="TonB-dependent receptor plug" evidence="13">
    <location>
        <begin position="134"/>
        <end position="245"/>
    </location>
</feature>
<dbReference type="InterPro" id="IPR008969">
    <property type="entry name" value="CarboxyPept-like_regulatory"/>
</dbReference>
<comment type="subcellular location">
    <subcellularLocation>
        <location evidence="1 10">Cell outer membrane</location>
        <topology evidence="1 10">Multi-pass membrane protein</topology>
    </subcellularLocation>
</comment>
<keyword evidence="6 11" id="KW-0798">TonB box</keyword>
<accession>A0A1H7JJF5</accession>
<gene>
    <name evidence="14" type="ORF">SAMN05661044_01020</name>
</gene>
<keyword evidence="4 10" id="KW-0812">Transmembrane</keyword>
<evidence type="ECO:0000313" key="15">
    <source>
        <dbReference type="Proteomes" id="UP000199421"/>
    </source>
</evidence>
<keyword evidence="3 10" id="KW-1134">Transmembrane beta strand</keyword>
<dbReference type="SUPFAM" id="SSF49464">
    <property type="entry name" value="Carboxypeptidase regulatory domain-like"/>
    <property type="match status" value="1"/>
</dbReference>
<dbReference type="AlphaFoldDB" id="A0A1H7JJF5"/>
<evidence type="ECO:0000313" key="14">
    <source>
        <dbReference type="EMBL" id="SEK74080.1"/>
    </source>
</evidence>
<evidence type="ECO:0000256" key="5">
    <source>
        <dbReference type="ARBA" id="ARBA00022729"/>
    </source>
</evidence>
<evidence type="ECO:0000256" key="9">
    <source>
        <dbReference type="ARBA" id="ARBA00023237"/>
    </source>
</evidence>
<evidence type="ECO:0000256" key="7">
    <source>
        <dbReference type="ARBA" id="ARBA00023136"/>
    </source>
</evidence>
<proteinExistence type="inferred from homology"/>
<dbReference type="PANTHER" id="PTHR30069">
    <property type="entry name" value="TONB-DEPENDENT OUTER MEMBRANE RECEPTOR"/>
    <property type="match status" value="1"/>
</dbReference>
<keyword evidence="8" id="KW-0675">Receptor</keyword>
<comment type="similarity">
    <text evidence="10 11">Belongs to the TonB-dependent receptor family.</text>
</comment>
<dbReference type="Gene3D" id="2.170.130.10">
    <property type="entry name" value="TonB-dependent receptor, plug domain"/>
    <property type="match status" value="1"/>
</dbReference>
<dbReference type="GO" id="GO:0009279">
    <property type="term" value="C:cell outer membrane"/>
    <property type="evidence" value="ECO:0007669"/>
    <property type="project" value="UniProtKB-SubCell"/>
</dbReference>
<sequence>MKRFDRAMNSAMWLPLVLSVFVFSLLIVLYIPTYAQTAGSVKLQGLVTDSAKRPIAGVTIEVRGKGTVASSDSKGTFSISLLQMKSFTLRHINYQSLEVDVDSISSPSFHWILQPKVNMLDVISVTASAKPLELRKIASSVSIIQKDAPELRQIQTLDEALAYLPGVSVDRSRGLTTTGTHTSVIMRGTGSANRTLILKDGVPINDSYTGGVSEWNSLAGNSIERIEVVRGPGSSIYGSNSMGGTINLVTQNPSDKPTLGADFRYGSMNTYQASIKAGKRFADRWGAIVFAEYKQTDGYAYMADSLWKSYYLKPSMKLLNVNAKVSYDFPSAGTLTAIADYNLQQPRSGTATIYDDRSMAGNYQLRYTNPTALYAPDVLVYYNVQDRESNAISWNQEHNAFDNRYYDSRVPLDTYGLIAKVHRTWGAHIVTVGADARFTEVVSRKYYYGQGIQDFTGRQDFVSFFINDDLDITDRLHANVGLRYDHWANRNGKFFDNMSGNDISIAYDNASSNIVNPKVGLSYDLLSNLRLRAVYATGFRAPSSFYMYNAAPLGSSFRLGNPGLKPERMRYSYDIGADFQLSDKLELSGTLYTSQYSDFLAAVLINEGEVPDYLDVQGLPVRQYINIGKVNLWGAETFARYRLRPDFSLQASYFYNSSEIKRYETNPEYEGNDMSDNPAHNVSGALIFDRQRLFHLSFWARHTGSYYGDLENTSEKRMPAITVFDIKFGKAIGPLTLNVNVTNLFDKRYYGSYTSPTSYYYAPGRSVFAGVSYQL</sequence>
<feature type="domain" description="TonB-dependent receptor-like beta-barrel" evidence="12">
    <location>
        <begin position="336"/>
        <end position="744"/>
    </location>
</feature>
<organism evidence="14 15">
    <name type="scientific">Olivibacter domesticus</name>
    <name type="common">Pseudosphingobacterium domesticum</name>
    <dbReference type="NCBI Taxonomy" id="407022"/>
    <lineage>
        <taxon>Bacteria</taxon>
        <taxon>Pseudomonadati</taxon>
        <taxon>Bacteroidota</taxon>
        <taxon>Sphingobacteriia</taxon>
        <taxon>Sphingobacteriales</taxon>
        <taxon>Sphingobacteriaceae</taxon>
        <taxon>Olivibacter</taxon>
    </lineage>
</organism>
<dbReference type="Gene3D" id="2.60.40.1120">
    <property type="entry name" value="Carboxypeptidase-like, regulatory domain"/>
    <property type="match status" value="1"/>
</dbReference>
<dbReference type="RefSeq" id="WP_093319405.1">
    <property type="nucleotide sequence ID" value="NZ_FOAF01000001.1"/>
</dbReference>
<dbReference type="PANTHER" id="PTHR30069:SF29">
    <property type="entry name" value="HEMOGLOBIN AND HEMOGLOBIN-HAPTOGLOBIN-BINDING PROTEIN 1-RELATED"/>
    <property type="match status" value="1"/>
</dbReference>
<dbReference type="SUPFAM" id="SSF56935">
    <property type="entry name" value="Porins"/>
    <property type="match status" value="1"/>
</dbReference>
<name>A0A1H7JJF5_OLID1</name>
<dbReference type="Proteomes" id="UP000199421">
    <property type="component" value="Unassembled WGS sequence"/>
</dbReference>
<dbReference type="STRING" id="407022.SAMN05661044_01020"/>
<dbReference type="InterPro" id="IPR039426">
    <property type="entry name" value="TonB-dep_rcpt-like"/>
</dbReference>
<evidence type="ECO:0000256" key="8">
    <source>
        <dbReference type="ARBA" id="ARBA00023170"/>
    </source>
</evidence>
<dbReference type="Pfam" id="PF07715">
    <property type="entry name" value="Plug"/>
    <property type="match status" value="1"/>
</dbReference>
<evidence type="ECO:0000256" key="3">
    <source>
        <dbReference type="ARBA" id="ARBA00022452"/>
    </source>
</evidence>
<evidence type="ECO:0000256" key="11">
    <source>
        <dbReference type="RuleBase" id="RU003357"/>
    </source>
</evidence>
<dbReference type="GO" id="GO:0044718">
    <property type="term" value="P:siderophore transmembrane transport"/>
    <property type="evidence" value="ECO:0007669"/>
    <property type="project" value="TreeGrafter"/>
</dbReference>
<dbReference type="CDD" id="cd01347">
    <property type="entry name" value="ligand_gated_channel"/>
    <property type="match status" value="1"/>
</dbReference>